<evidence type="ECO:0000256" key="2">
    <source>
        <dbReference type="ARBA" id="ARBA00022692"/>
    </source>
</evidence>
<evidence type="ECO:0000313" key="8">
    <source>
        <dbReference type="Proteomes" id="UP000020492"/>
    </source>
</evidence>
<dbReference type="eggNOG" id="COG3339">
    <property type="taxonomic scope" value="Bacteria"/>
</dbReference>
<evidence type="ECO:0000256" key="5">
    <source>
        <dbReference type="SAM" id="Phobius"/>
    </source>
</evidence>
<comment type="caution">
    <text evidence="7">The sequence shown here is derived from an EMBL/GenBank/DDBJ whole genome shotgun (WGS) entry which is preliminary data.</text>
</comment>
<keyword evidence="4 5" id="KW-0472">Membrane</keyword>
<evidence type="ECO:0000256" key="4">
    <source>
        <dbReference type="ARBA" id="ARBA00023136"/>
    </source>
</evidence>
<dbReference type="OrthoDB" id="73796at2"/>
<proteinExistence type="predicted"/>
<dbReference type="RefSeq" id="WP_034358652.1">
    <property type="nucleotide sequence ID" value="NZ_JHAC01000041.1"/>
</dbReference>
<keyword evidence="2 5" id="KW-0812">Transmembrane</keyword>
<sequence>MILRLRTFWRDALALLFAVGDRRTPGRARLAALLALAYALSPVDLLPDVIPLAGWGDDLLIVPTILALAARGLPAPVLADARARSAGLQRRLPWLLPLLGLLAVVGVGLLLWGLGRALAA</sequence>
<name>A0A016QMR9_9DEIO</name>
<dbReference type="STRING" id="1476583.DEIPH_ctg043orf0002"/>
<evidence type="ECO:0000256" key="1">
    <source>
        <dbReference type="ARBA" id="ARBA00004127"/>
    </source>
</evidence>
<dbReference type="Pfam" id="PF06803">
    <property type="entry name" value="DUF1232"/>
    <property type="match status" value="1"/>
</dbReference>
<reference evidence="7 8" key="1">
    <citation type="submission" date="2014-03" db="EMBL/GenBank/DDBJ databases">
        <title>Draft genome sequence of Deinococcus phoenicis 1P10ME.</title>
        <authorList>
            <person name="Stepanov V.G."/>
            <person name="Vaishampayan P."/>
            <person name="Venkateswaran K."/>
            <person name="Fox G.E."/>
        </authorList>
    </citation>
    <scope>NUCLEOTIDE SEQUENCE [LARGE SCALE GENOMIC DNA]</scope>
    <source>
        <strain evidence="7 8">1P10ME</strain>
    </source>
</reference>
<feature type="domain" description="DUF1232" evidence="6">
    <location>
        <begin position="28"/>
        <end position="63"/>
    </location>
</feature>
<comment type="subcellular location">
    <subcellularLocation>
        <location evidence="1">Endomembrane system</location>
        <topology evidence="1">Multi-pass membrane protein</topology>
    </subcellularLocation>
</comment>
<dbReference type="PATRIC" id="fig|1476583.3.peg.2549"/>
<evidence type="ECO:0000259" key="6">
    <source>
        <dbReference type="Pfam" id="PF06803"/>
    </source>
</evidence>
<keyword evidence="8" id="KW-1185">Reference proteome</keyword>
<feature type="transmembrane region" description="Helical" evidence="5">
    <location>
        <begin position="92"/>
        <end position="114"/>
    </location>
</feature>
<gene>
    <name evidence="7" type="ORF">DEIPH_ctg043orf0002</name>
</gene>
<evidence type="ECO:0000256" key="3">
    <source>
        <dbReference type="ARBA" id="ARBA00022989"/>
    </source>
</evidence>
<dbReference type="EMBL" id="JHAC01000041">
    <property type="protein sequence ID" value="EYB67373.1"/>
    <property type="molecule type" value="Genomic_DNA"/>
</dbReference>
<dbReference type="AlphaFoldDB" id="A0A016QMR9"/>
<accession>A0A016QMR9</accession>
<dbReference type="GO" id="GO:0012505">
    <property type="term" value="C:endomembrane system"/>
    <property type="evidence" value="ECO:0007669"/>
    <property type="project" value="UniProtKB-SubCell"/>
</dbReference>
<protein>
    <recommendedName>
        <fullName evidence="6">DUF1232 domain-containing protein</fullName>
    </recommendedName>
</protein>
<keyword evidence="3 5" id="KW-1133">Transmembrane helix</keyword>
<evidence type="ECO:0000313" key="7">
    <source>
        <dbReference type="EMBL" id="EYB67373.1"/>
    </source>
</evidence>
<dbReference type="InterPro" id="IPR010652">
    <property type="entry name" value="DUF1232"/>
</dbReference>
<organism evidence="7 8">
    <name type="scientific">Deinococcus phoenicis</name>
    <dbReference type="NCBI Taxonomy" id="1476583"/>
    <lineage>
        <taxon>Bacteria</taxon>
        <taxon>Thermotogati</taxon>
        <taxon>Deinococcota</taxon>
        <taxon>Deinococci</taxon>
        <taxon>Deinococcales</taxon>
        <taxon>Deinococcaceae</taxon>
        <taxon>Deinococcus</taxon>
    </lineage>
</organism>
<dbReference type="Proteomes" id="UP000020492">
    <property type="component" value="Unassembled WGS sequence"/>
</dbReference>